<keyword evidence="2" id="KW-1185">Reference proteome</keyword>
<proteinExistence type="predicted"/>
<protein>
    <submittedName>
        <fullName evidence="1">IpaB/EvcA family protein</fullName>
    </submittedName>
</protein>
<accession>A0A6C2C540</accession>
<dbReference type="EMBL" id="SDGZ01000015">
    <property type="protein sequence ID" value="TYC49121.1"/>
    <property type="molecule type" value="Genomic_DNA"/>
</dbReference>
<reference evidence="1 2" key="1">
    <citation type="submission" date="2019-01" db="EMBL/GenBank/DDBJ databases">
        <title>Weissella sp. nov., a novel lactic acid bacterium isolated from animal feces.</title>
        <authorList>
            <person name="Wang L.-T."/>
        </authorList>
    </citation>
    <scope>NUCLEOTIDE SEQUENCE [LARGE SCALE GENOMIC DNA]</scope>
    <source>
        <strain evidence="1 2">8H-2</strain>
    </source>
</reference>
<dbReference type="Proteomes" id="UP000371977">
    <property type="component" value="Unassembled WGS sequence"/>
</dbReference>
<dbReference type="AlphaFoldDB" id="A0A6C2C540"/>
<name>A0A6C2C540_9LACO</name>
<comment type="caution">
    <text evidence="1">The sequence shown here is derived from an EMBL/GenBank/DDBJ whole genome shotgun (WGS) entry which is preliminary data.</text>
</comment>
<dbReference type="OrthoDB" id="2246846at2"/>
<gene>
    <name evidence="1" type="ORF">ESZ50_07695</name>
</gene>
<dbReference type="RefSeq" id="WP_148622982.1">
    <property type="nucleotide sequence ID" value="NZ_SDGZ01000015.1"/>
</dbReference>
<organism evidence="1 2">
    <name type="scientific">Weissella muntiaci</name>
    <dbReference type="NCBI Taxonomy" id="2508881"/>
    <lineage>
        <taxon>Bacteria</taxon>
        <taxon>Bacillati</taxon>
        <taxon>Bacillota</taxon>
        <taxon>Bacilli</taxon>
        <taxon>Lactobacillales</taxon>
        <taxon>Lactobacillaceae</taxon>
        <taxon>Weissella</taxon>
    </lineage>
</organism>
<evidence type="ECO:0000313" key="1">
    <source>
        <dbReference type="EMBL" id="TYC49121.1"/>
    </source>
</evidence>
<sequence>MAIFSADTVKLLEQVNQTYPGTVILRTAGNASGVIRHDQIKTDMLGTRLMIEITDTTAPDFMATDELLHMMLTLHGYPQIFFQLEAPEPELTEQLMVMATYLYQPVMHAIIYREQASHGLLTRDVAEAYVQGVRNTLTSEVAGDKQEAALRLLTLLDAKVFLRNYPDSSAEWEAEFVQEFPEAWQAAGLLVDQLVLDSIKDPASVHRAIVTAFKGFDAQMLMWELPELFNAEFTTVTPVLSERQLRLTVNQVFEVKHADFKNRTTNGDAYIALAKNDGQNSFVITPSQENQANWFKEFYQTPVQDILDAMKLPYTVRD</sequence>
<evidence type="ECO:0000313" key="2">
    <source>
        <dbReference type="Proteomes" id="UP000371977"/>
    </source>
</evidence>